<keyword evidence="5 8" id="KW-0812">Transmembrane</keyword>
<evidence type="ECO:0000256" key="3">
    <source>
        <dbReference type="ARBA" id="ARBA00022448"/>
    </source>
</evidence>
<feature type="transmembrane region" description="Helical" evidence="8">
    <location>
        <begin position="289"/>
        <end position="308"/>
    </location>
</feature>
<evidence type="ECO:0000313" key="10">
    <source>
        <dbReference type="Proteomes" id="UP000325292"/>
    </source>
</evidence>
<dbReference type="SUPFAM" id="SSF144083">
    <property type="entry name" value="Magnesium transport protein CorA, transmembrane region"/>
    <property type="match status" value="1"/>
</dbReference>
<dbReference type="Proteomes" id="UP000325292">
    <property type="component" value="Chromosome"/>
</dbReference>
<feature type="transmembrane region" description="Helical" evidence="8">
    <location>
        <begin position="257"/>
        <end position="277"/>
    </location>
</feature>
<evidence type="ECO:0000256" key="7">
    <source>
        <dbReference type="ARBA" id="ARBA00023136"/>
    </source>
</evidence>
<dbReference type="InterPro" id="IPR002523">
    <property type="entry name" value="MgTranspt_CorA/ZnTranspt_ZntB"/>
</dbReference>
<dbReference type="PANTHER" id="PTHR46494">
    <property type="entry name" value="CORA FAMILY METAL ION TRANSPORTER (EUROFUNG)"/>
    <property type="match status" value="1"/>
</dbReference>
<keyword evidence="7 8" id="KW-0472">Membrane</keyword>
<dbReference type="Gene3D" id="1.20.58.340">
    <property type="entry name" value="Magnesium transport protein CorA, transmembrane region"/>
    <property type="match status" value="2"/>
</dbReference>
<reference evidence="9 10" key="1">
    <citation type="journal article" date="2019" name="Sci. Rep.">
        <title>Sulfobacillus thermotolerans: new insights into resistance and metabolic capacities of acidophilic chemolithotrophs.</title>
        <authorList>
            <person name="Panyushkina A.E."/>
            <person name="Babenko V.V."/>
            <person name="Nikitina A.S."/>
            <person name="Selezneva O.V."/>
            <person name="Tsaplina I.A."/>
            <person name="Letarova M.A."/>
            <person name="Kostryukova E.S."/>
            <person name="Letarov A.V."/>
        </authorList>
    </citation>
    <scope>NUCLEOTIDE SEQUENCE [LARGE SCALE GENOMIC DNA]</scope>
    <source>
        <strain evidence="9 10">Kr1</strain>
    </source>
</reference>
<protein>
    <submittedName>
        <fullName evidence="9">Magnesium transporter CorA</fullName>
    </submittedName>
</protein>
<evidence type="ECO:0000256" key="1">
    <source>
        <dbReference type="ARBA" id="ARBA00004651"/>
    </source>
</evidence>
<dbReference type="Pfam" id="PF01544">
    <property type="entry name" value="CorA"/>
    <property type="match status" value="1"/>
</dbReference>
<comment type="similarity">
    <text evidence="2">Belongs to the CorA metal ion transporter (MIT) (TC 1.A.35) family.</text>
</comment>
<proteinExistence type="inferred from homology"/>
<name>A0ABN5H4B4_9FIRM</name>
<evidence type="ECO:0000256" key="4">
    <source>
        <dbReference type="ARBA" id="ARBA00022475"/>
    </source>
</evidence>
<keyword evidence="6 8" id="KW-1133">Transmembrane helix</keyword>
<evidence type="ECO:0000256" key="6">
    <source>
        <dbReference type="ARBA" id="ARBA00022989"/>
    </source>
</evidence>
<keyword evidence="3" id="KW-0813">Transport</keyword>
<gene>
    <name evidence="9" type="ORF">BXT84_11270</name>
</gene>
<keyword evidence="4" id="KW-1003">Cell membrane</keyword>
<organism evidence="9 10">
    <name type="scientific">Sulfobacillus thermotolerans</name>
    <dbReference type="NCBI Taxonomy" id="338644"/>
    <lineage>
        <taxon>Bacteria</taxon>
        <taxon>Bacillati</taxon>
        <taxon>Bacillota</taxon>
        <taxon>Clostridia</taxon>
        <taxon>Eubacteriales</taxon>
        <taxon>Clostridiales Family XVII. Incertae Sedis</taxon>
        <taxon>Sulfobacillus</taxon>
    </lineage>
</organism>
<sequence length="315" mass="36720">MPRYMSVGKHQEHSHETTQWPKQAQALWIDIPQGEESDLAGVVRRLYTAHPLAVERVLHGGRRSSGFLIEEDAVVMVISDPVQDTFPDHTKPIGIFLGQNFLVTTHFDGDNGIVEEAWQHILHDESLDEGIDFALYRLLYGHLHHFYTATHHISDQFEKLHARLLKEPYRNLALDIVALRKKTYWLYNVVRPELKIYALLKEHIRYVAARNRPYFEDLYSQAQEVLSDIESYRDGLEGLVEAYSGMQSNEINKVMKFLTIISVLALPATTVASIYGMNFYIPELHWHYGYWYSLTVMFLITAVLLVYMKKNHWFR</sequence>
<dbReference type="InterPro" id="IPR045861">
    <property type="entry name" value="CorA_cytoplasmic_dom"/>
</dbReference>
<dbReference type="InterPro" id="IPR045863">
    <property type="entry name" value="CorA_TM1_TM2"/>
</dbReference>
<dbReference type="SUPFAM" id="SSF143865">
    <property type="entry name" value="CorA soluble domain-like"/>
    <property type="match status" value="1"/>
</dbReference>
<dbReference type="PANTHER" id="PTHR46494:SF1">
    <property type="entry name" value="CORA FAMILY METAL ION TRANSPORTER (EUROFUNG)"/>
    <property type="match status" value="1"/>
</dbReference>
<dbReference type="EMBL" id="CP019454">
    <property type="protein sequence ID" value="AUW94448.1"/>
    <property type="molecule type" value="Genomic_DNA"/>
</dbReference>
<evidence type="ECO:0000256" key="8">
    <source>
        <dbReference type="SAM" id="Phobius"/>
    </source>
</evidence>
<evidence type="ECO:0000256" key="2">
    <source>
        <dbReference type="ARBA" id="ARBA00009765"/>
    </source>
</evidence>
<evidence type="ECO:0000256" key="5">
    <source>
        <dbReference type="ARBA" id="ARBA00022692"/>
    </source>
</evidence>
<keyword evidence="10" id="KW-1185">Reference proteome</keyword>
<accession>A0ABN5H4B4</accession>
<dbReference type="CDD" id="cd12822">
    <property type="entry name" value="TmCorA-like"/>
    <property type="match status" value="1"/>
</dbReference>
<comment type="subcellular location">
    <subcellularLocation>
        <location evidence="1">Cell membrane</location>
        <topology evidence="1">Multi-pass membrane protein</topology>
    </subcellularLocation>
</comment>
<evidence type="ECO:0000313" key="9">
    <source>
        <dbReference type="EMBL" id="AUW94448.1"/>
    </source>
</evidence>
<dbReference type="Gene3D" id="3.30.460.20">
    <property type="entry name" value="CorA soluble domain-like"/>
    <property type="match status" value="1"/>
</dbReference>